<accession>A0A6G0ML34</accession>
<sequence length="33" mass="3721">MAKQQLTVLSTTAEVSFCFTMRQIGVTYYSNDS</sequence>
<dbReference type="Proteomes" id="UP000476176">
    <property type="component" value="Unassembled WGS sequence"/>
</dbReference>
<gene>
    <name evidence="1" type="ORF">PF004_g27514</name>
</gene>
<comment type="caution">
    <text evidence="1">The sequence shown here is derived from an EMBL/GenBank/DDBJ whole genome shotgun (WGS) entry which is preliminary data.</text>
</comment>
<proteinExistence type="predicted"/>
<dbReference type="EMBL" id="QXGC01004032">
    <property type="protein sequence ID" value="KAE9171584.1"/>
    <property type="molecule type" value="Genomic_DNA"/>
</dbReference>
<evidence type="ECO:0000313" key="2">
    <source>
        <dbReference type="Proteomes" id="UP000476176"/>
    </source>
</evidence>
<evidence type="ECO:0000313" key="1">
    <source>
        <dbReference type="EMBL" id="KAE9171584.1"/>
    </source>
</evidence>
<reference evidence="1 2" key="1">
    <citation type="submission" date="2018-09" db="EMBL/GenBank/DDBJ databases">
        <title>Genomic investigation of the strawberry pathogen Phytophthora fragariae indicates pathogenicity is determined by transcriptional variation in three key races.</title>
        <authorList>
            <person name="Adams T.M."/>
            <person name="Armitage A.D."/>
            <person name="Sobczyk M.K."/>
            <person name="Bates H.J."/>
            <person name="Dunwell J.M."/>
            <person name="Nellist C.F."/>
            <person name="Harrison R.J."/>
        </authorList>
    </citation>
    <scope>NUCLEOTIDE SEQUENCE [LARGE SCALE GENOMIC DNA]</scope>
    <source>
        <strain evidence="1 2">BC-23</strain>
    </source>
</reference>
<protein>
    <submittedName>
        <fullName evidence="1">Uncharacterized protein</fullName>
    </submittedName>
</protein>
<organism evidence="1 2">
    <name type="scientific">Phytophthora fragariae</name>
    <dbReference type="NCBI Taxonomy" id="53985"/>
    <lineage>
        <taxon>Eukaryota</taxon>
        <taxon>Sar</taxon>
        <taxon>Stramenopiles</taxon>
        <taxon>Oomycota</taxon>
        <taxon>Peronosporomycetes</taxon>
        <taxon>Peronosporales</taxon>
        <taxon>Peronosporaceae</taxon>
        <taxon>Phytophthora</taxon>
    </lineage>
</organism>
<name>A0A6G0ML34_9STRA</name>
<dbReference type="AlphaFoldDB" id="A0A6G0ML34"/>